<feature type="compositionally biased region" description="Low complexity" evidence="1">
    <location>
        <begin position="13"/>
        <end position="22"/>
    </location>
</feature>
<feature type="compositionally biased region" description="Polar residues" evidence="1">
    <location>
        <begin position="1"/>
        <end position="11"/>
    </location>
</feature>
<evidence type="ECO:0000256" key="1">
    <source>
        <dbReference type="SAM" id="MobiDB-lite"/>
    </source>
</evidence>
<sequence>MAHAGTPSSTYMPDPYVVVSDPAPAPAPQDPDAAERGVDEGGALMGTNYYSLDTITSCGASLVAILPGMADLSAKTTSSGPIRIHLIHVRPDSHGPRPSCPCSPHAGSGIIVGSLYGGQKPSGMGGDNLRQYTLNTFVIQYTSWTYDAQLTRECAQQATMCIHG</sequence>
<reference evidence="2 3" key="1">
    <citation type="journal article" date="2023" name="Plants (Basel)">
        <title>Bridging the Gap: Combining Genomics and Transcriptomics Approaches to Understand Stylosanthes scabra, an Orphan Legume from the Brazilian Caatinga.</title>
        <authorList>
            <person name="Ferreira-Neto J.R.C."/>
            <person name="da Silva M.D."/>
            <person name="Binneck E."/>
            <person name="de Melo N.F."/>
            <person name="da Silva R.H."/>
            <person name="de Melo A.L.T.M."/>
            <person name="Pandolfi V."/>
            <person name="Bustamante F.O."/>
            <person name="Brasileiro-Vidal A.C."/>
            <person name="Benko-Iseppon A.M."/>
        </authorList>
    </citation>
    <scope>NUCLEOTIDE SEQUENCE [LARGE SCALE GENOMIC DNA]</scope>
    <source>
        <tissue evidence="2">Leaves</tissue>
    </source>
</reference>
<comment type="caution">
    <text evidence="2">The sequence shown here is derived from an EMBL/GenBank/DDBJ whole genome shotgun (WGS) entry which is preliminary data.</text>
</comment>
<dbReference type="Proteomes" id="UP001341840">
    <property type="component" value="Unassembled WGS sequence"/>
</dbReference>
<evidence type="ECO:0000313" key="2">
    <source>
        <dbReference type="EMBL" id="MED6140116.1"/>
    </source>
</evidence>
<protein>
    <submittedName>
        <fullName evidence="2">Uncharacterized protein</fullName>
    </submittedName>
</protein>
<name>A0ABU6SUJ2_9FABA</name>
<accession>A0ABU6SUJ2</accession>
<evidence type="ECO:0000313" key="3">
    <source>
        <dbReference type="Proteomes" id="UP001341840"/>
    </source>
</evidence>
<feature type="region of interest" description="Disordered" evidence="1">
    <location>
        <begin position="1"/>
        <end position="40"/>
    </location>
</feature>
<gene>
    <name evidence="2" type="ORF">PIB30_090061</name>
</gene>
<keyword evidence="3" id="KW-1185">Reference proteome</keyword>
<proteinExistence type="predicted"/>
<dbReference type="EMBL" id="JASCZI010062132">
    <property type="protein sequence ID" value="MED6140116.1"/>
    <property type="molecule type" value="Genomic_DNA"/>
</dbReference>
<organism evidence="2 3">
    <name type="scientific">Stylosanthes scabra</name>
    <dbReference type="NCBI Taxonomy" id="79078"/>
    <lineage>
        <taxon>Eukaryota</taxon>
        <taxon>Viridiplantae</taxon>
        <taxon>Streptophyta</taxon>
        <taxon>Embryophyta</taxon>
        <taxon>Tracheophyta</taxon>
        <taxon>Spermatophyta</taxon>
        <taxon>Magnoliopsida</taxon>
        <taxon>eudicotyledons</taxon>
        <taxon>Gunneridae</taxon>
        <taxon>Pentapetalae</taxon>
        <taxon>rosids</taxon>
        <taxon>fabids</taxon>
        <taxon>Fabales</taxon>
        <taxon>Fabaceae</taxon>
        <taxon>Papilionoideae</taxon>
        <taxon>50 kb inversion clade</taxon>
        <taxon>dalbergioids sensu lato</taxon>
        <taxon>Dalbergieae</taxon>
        <taxon>Pterocarpus clade</taxon>
        <taxon>Stylosanthes</taxon>
    </lineage>
</organism>